<dbReference type="AlphaFoldDB" id="A0A183U1I5"/>
<organism evidence="2 3">
    <name type="scientific">Toxocara canis</name>
    <name type="common">Canine roundworm</name>
    <dbReference type="NCBI Taxonomy" id="6265"/>
    <lineage>
        <taxon>Eukaryota</taxon>
        <taxon>Metazoa</taxon>
        <taxon>Ecdysozoa</taxon>
        <taxon>Nematoda</taxon>
        <taxon>Chromadorea</taxon>
        <taxon>Rhabditida</taxon>
        <taxon>Spirurina</taxon>
        <taxon>Ascaridomorpha</taxon>
        <taxon>Ascaridoidea</taxon>
        <taxon>Toxocaridae</taxon>
        <taxon>Toxocara</taxon>
    </lineage>
</organism>
<dbReference type="Proteomes" id="UP000050794">
    <property type="component" value="Unassembled WGS sequence"/>
</dbReference>
<evidence type="ECO:0000313" key="2">
    <source>
        <dbReference type="Proteomes" id="UP000050794"/>
    </source>
</evidence>
<sequence length="101" mass="11438">MKYTQWAGSLQSTAWAQRDAPSHFFLIPFDSFVVRCRLRQECALQMLPTAVVPLKVAASVANRTTLLRSNALPYLALLSRILYTLDARFDCKGAHCKGWYT</sequence>
<accession>A0A183U1I5</accession>
<reference evidence="1 2" key="2">
    <citation type="submission" date="2018-11" db="EMBL/GenBank/DDBJ databases">
        <authorList>
            <consortium name="Pathogen Informatics"/>
        </authorList>
    </citation>
    <scope>NUCLEOTIDE SEQUENCE [LARGE SCALE GENOMIC DNA]</scope>
</reference>
<reference evidence="3" key="1">
    <citation type="submission" date="2016-06" db="UniProtKB">
        <authorList>
            <consortium name="WormBaseParasite"/>
        </authorList>
    </citation>
    <scope>IDENTIFICATION</scope>
</reference>
<gene>
    <name evidence="1" type="ORF">TCNE_LOCUS2355</name>
</gene>
<proteinExistence type="predicted"/>
<evidence type="ECO:0000313" key="1">
    <source>
        <dbReference type="EMBL" id="VDM27930.1"/>
    </source>
</evidence>
<dbReference type="WBParaSite" id="TCNE_0000235501-mRNA-1">
    <property type="protein sequence ID" value="TCNE_0000235501-mRNA-1"/>
    <property type="gene ID" value="TCNE_0000235501"/>
</dbReference>
<dbReference type="EMBL" id="UYWY01002300">
    <property type="protein sequence ID" value="VDM27930.1"/>
    <property type="molecule type" value="Genomic_DNA"/>
</dbReference>
<keyword evidence="2" id="KW-1185">Reference proteome</keyword>
<protein>
    <submittedName>
        <fullName evidence="3">Secreted protein</fullName>
    </submittedName>
</protein>
<evidence type="ECO:0000313" key="3">
    <source>
        <dbReference type="WBParaSite" id="TCNE_0000235501-mRNA-1"/>
    </source>
</evidence>
<name>A0A183U1I5_TOXCA</name>